<dbReference type="RefSeq" id="WP_070745862.1">
    <property type="nucleotide sequence ID" value="NZ_MDZA01000397.1"/>
</dbReference>
<protein>
    <submittedName>
        <fullName evidence="2">Uncharacterized protein</fullName>
    </submittedName>
</protein>
<feature type="compositionally biased region" description="Low complexity" evidence="1">
    <location>
        <begin position="1"/>
        <end position="18"/>
    </location>
</feature>
<reference evidence="2 3" key="1">
    <citation type="submission" date="2016-08" db="EMBL/GenBank/DDBJ databases">
        <title>Hymenobacter coccineus sp. nov., Hymenobacter lapidarius sp. nov. and Hymenobacter glacialis sp. nov., isolated from Antarctic soil.</title>
        <authorList>
            <person name="Sedlacek I."/>
            <person name="Kralova S."/>
            <person name="Kyrova K."/>
            <person name="Maslanova I."/>
            <person name="Stankova E."/>
            <person name="Vrbovska V."/>
            <person name="Nemec M."/>
            <person name="Bartak M."/>
            <person name="Svec P."/>
            <person name="Busse H.-J."/>
            <person name="Pantucek R."/>
        </authorList>
    </citation>
    <scope>NUCLEOTIDE SEQUENCE [LARGE SCALE GENOMIC DNA]</scope>
    <source>
        <strain evidence="2 3">CCM 8649</strain>
    </source>
</reference>
<dbReference type="Proteomes" id="UP000177506">
    <property type="component" value="Unassembled WGS sequence"/>
</dbReference>
<dbReference type="EMBL" id="MDZA01000397">
    <property type="protein sequence ID" value="OGX84833.1"/>
    <property type="molecule type" value="Genomic_DNA"/>
</dbReference>
<proteinExistence type="predicted"/>
<evidence type="ECO:0000256" key="1">
    <source>
        <dbReference type="SAM" id="MobiDB-lite"/>
    </source>
</evidence>
<feature type="region of interest" description="Disordered" evidence="1">
    <location>
        <begin position="53"/>
        <end position="74"/>
    </location>
</feature>
<evidence type="ECO:0000313" key="2">
    <source>
        <dbReference type="EMBL" id="OGX84833.1"/>
    </source>
</evidence>
<feature type="region of interest" description="Disordered" evidence="1">
    <location>
        <begin position="1"/>
        <end position="31"/>
    </location>
</feature>
<organism evidence="2 3">
    <name type="scientific">Hymenobacter coccineus</name>
    <dbReference type="NCBI Taxonomy" id="1908235"/>
    <lineage>
        <taxon>Bacteria</taxon>
        <taxon>Pseudomonadati</taxon>
        <taxon>Bacteroidota</taxon>
        <taxon>Cytophagia</taxon>
        <taxon>Cytophagales</taxon>
        <taxon>Hymenobacteraceae</taxon>
        <taxon>Hymenobacter</taxon>
    </lineage>
</organism>
<accession>A0A1G1T1S8</accession>
<dbReference type="OrthoDB" id="9921440at2"/>
<gene>
    <name evidence="2" type="ORF">BEN49_01675</name>
</gene>
<dbReference type="AlphaFoldDB" id="A0A1G1T1S8"/>
<keyword evidence="3" id="KW-1185">Reference proteome</keyword>
<comment type="caution">
    <text evidence="2">The sequence shown here is derived from an EMBL/GenBank/DDBJ whole genome shotgun (WGS) entry which is preliminary data.</text>
</comment>
<evidence type="ECO:0000313" key="3">
    <source>
        <dbReference type="Proteomes" id="UP000177506"/>
    </source>
</evidence>
<name>A0A1G1T1S8_9BACT</name>
<sequence>MQKPTDSSQSAASTDSSAGFTTTTATRLSPPVATFRQYLEGPAEAFEVARRQAKAARALPGGAPDADVRRLYAR</sequence>